<comment type="similarity">
    <text evidence="1 3">Belongs to the FlgD family.</text>
</comment>
<evidence type="ECO:0000259" key="5">
    <source>
        <dbReference type="Pfam" id="PF13860"/>
    </source>
</evidence>
<evidence type="ECO:0000256" key="4">
    <source>
        <dbReference type="SAM" id="MobiDB-lite"/>
    </source>
</evidence>
<dbReference type="Pfam" id="PF03963">
    <property type="entry name" value="FlgD"/>
    <property type="match status" value="1"/>
</dbReference>
<organism evidence="6">
    <name type="scientific">uncultured delta proteobacterium HF0770_45N15</name>
    <dbReference type="NCBI Taxonomy" id="710835"/>
    <lineage>
        <taxon>Bacteria</taxon>
        <taxon>Deltaproteobacteria</taxon>
        <taxon>environmental samples</taxon>
    </lineage>
</organism>
<comment type="function">
    <text evidence="3">Required for flagellar hook formation. May act as a scaffolding protein.</text>
</comment>
<reference evidence="6" key="1">
    <citation type="journal article" date="2011" name="Environ. Microbiol.">
        <title>Time-series analyses of Monterey Bay coastal microbial picoplankton using a 'genome proxy' microarray.</title>
        <authorList>
            <person name="Rich V.I."/>
            <person name="Pham V.D."/>
            <person name="Eppley J."/>
            <person name="Shi Y."/>
            <person name="DeLong E.F."/>
        </authorList>
    </citation>
    <scope>NUCLEOTIDE SEQUENCE</scope>
</reference>
<keyword evidence="6" id="KW-0966">Cell projection</keyword>
<evidence type="ECO:0000256" key="1">
    <source>
        <dbReference type="ARBA" id="ARBA00010577"/>
    </source>
</evidence>
<evidence type="ECO:0000313" key="6">
    <source>
        <dbReference type="EMBL" id="ADI19633.1"/>
    </source>
</evidence>
<dbReference type="Gene3D" id="2.30.30.910">
    <property type="match status" value="1"/>
</dbReference>
<dbReference type="Gene3D" id="2.60.40.4070">
    <property type="match status" value="1"/>
</dbReference>
<feature type="region of interest" description="Disordered" evidence="4">
    <location>
        <begin position="1"/>
        <end position="29"/>
    </location>
</feature>
<dbReference type="GO" id="GO:0044781">
    <property type="term" value="P:bacterial-type flagellum organization"/>
    <property type="evidence" value="ECO:0007669"/>
    <property type="project" value="UniProtKB-UniRule"/>
</dbReference>
<keyword evidence="2 3" id="KW-1005">Bacterial flagellum biogenesis</keyword>
<name>E0XYZ1_9DELT</name>
<keyword evidence="6" id="KW-0969">Cilium</keyword>
<protein>
    <recommendedName>
        <fullName evidence="3">Basal-body rod modification protein FlgD</fullName>
    </recommendedName>
</protein>
<dbReference type="InterPro" id="IPR005648">
    <property type="entry name" value="FlgD"/>
</dbReference>
<dbReference type="AlphaFoldDB" id="E0XYZ1"/>
<feature type="compositionally biased region" description="Polar residues" evidence="4">
    <location>
        <begin position="1"/>
        <end position="22"/>
    </location>
</feature>
<dbReference type="Pfam" id="PF13860">
    <property type="entry name" value="FlgD_ig"/>
    <property type="match status" value="1"/>
</dbReference>
<proteinExistence type="inferred from homology"/>
<evidence type="ECO:0000256" key="2">
    <source>
        <dbReference type="ARBA" id="ARBA00022795"/>
    </source>
</evidence>
<accession>E0XYZ1</accession>
<feature type="domain" description="FlgD/Vpr Ig-like" evidence="5">
    <location>
        <begin position="112"/>
        <end position="182"/>
    </location>
</feature>
<dbReference type="InterPro" id="IPR025965">
    <property type="entry name" value="FlgD/Vpr_Ig-like"/>
</dbReference>
<evidence type="ECO:0000256" key="3">
    <source>
        <dbReference type="RuleBase" id="RU362076"/>
    </source>
</evidence>
<dbReference type="EMBL" id="GU474928">
    <property type="protein sequence ID" value="ADI19633.1"/>
    <property type="molecule type" value="Genomic_DNA"/>
</dbReference>
<keyword evidence="6" id="KW-0282">Flagellum</keyword>
<sequence length="262" mass="28584">MQASQVQQAITTAKSTQQNMTARGTADNRELGKQDFLNLLMTQLANQDPTDPMKPEQMMQQMASLGTVEQLQNLNAQTRQVIGLQKQIARASASSLLGRDVEVGSTSLSVQSGVTQPVSFKLQDDAERVAVHVFGTGGDLVRRVDLKAQGMGEHQFVWDGLDGDGDTMPDGNYRFDVVAKTAENGEVPVVISKTGIVSGVRFDGEQPLVKINGDWMVANKIMGMSNLSERRFGQATPLPLKEDLLPAATLVELQRRQMQVED</sequence>